<dbReference type="InterPro" id="IPR050738">
    <property type="entry name" value="Sulfatase"/>
</dbReference>
<dbReference type="OrthoDB" id="9803751at2"/>
<dbReference type="eggNOG" id="COG3119">
    <property type="taxonomic scope" value="Bacteria"/>
</dbReference>
<dbReference type="AlphaFoldDB" id="A6DQD7"/>
<comment type="caution">
    <text evidence="5">The sequence shown here is derived from an EMBL/GenBank/DDBJ whole genome shotgun (WGS) entry which is preliminary data.</text>
</comment>
<dbReference type="InterPro" id="IPR017850">
    <property type="entry name" value="Alkaline_phosphatase_core_sf"/>
</dbReference>
<organism evidence="5 6">
    <name type="scientific">Lentisphaera araneosa HTCC2155</name>
    <dbReference type="NCBI Taxonomy" id="313628"/>
    <lineage>
        <taxon>Bacteria</taxon>
        <taxon>Pseudomonadati</taxon>
        <taxon>Lentisphaerota</taxon>
        <taxon>Lentisphaeria</taxon>
        <taxon>Lentisphaerales</taxon>
        <taxon>Lentisphaeraceae</taxon>
        <taxon>Lentisphaera</taxon>
    </lineage>
</organism>
<gene>
    <name evidence="5" type="ORF">LNTAR_16613</name>
</gene>
<dbReference type="Pfam" id="PF00884">
    <property type="entry name" value="Sulfatase"/>
    <property type="match status" value="1"/>
</dbReference>
<protein>
    <submittedName>
        <fullName evidence="5">Probable arylsulfatase A</fullName>
    </submittedName>
</protein>
<dbReference type="InterPro" id="IPR000917">
    <property type="entry name" value="Sulfatase_N"/>
</dbReference>
<dbReference type="Proteomes" id="UP000004947">
    <property type="component" value="Unassembled WGS sequence"/>
</dbReference>
<keyword evidence="3" id="KW-0732">Signal</keyword>
<dbReference type="GO" id="GO:0004065">
    <property type="term" value="F:arylsulfatase activity"/>
    <property type="evidence" value="ECO:0007669"/>
    <property type="project" value="TreeGrafter"/>
</dbReference>
<dbReference type="STRING" id="313628.LNTAR_16613"/>
<keyword evidence="6" id="KW-1185">Reference proteome</keyword>
<dbReference type="EMBL" id="ABCK01000019">
    <property type="protein sequence ID" value="EDM26188.1"/>
    <property type="molecule type" value="Genomic_DNA"/>
</dbReference>
<evidence type="ECO:0000313" key="6">
    <source>
        <dbReference type="Proteomes" id="UP000004947"/>
    </source>
</evidence>
<name>A6DQD7_9BACT</name>
<accession>A6DQD7</accession>
<proteinExistence type="inferred from homology"/>
<sequence>MKIFTYLFLFFSYVSFADTAKPNIIWVVMEDLCPDFGCYGNDLIKTPNLDQLASEGTLYTNAFASAPVCSTARSAFFTGMYQSSINAHHHRSHLNDGHELPSEVKLLSDYLQDVGYHCILMGPKQKTDFNFKEPEGVFDKTDSERSSSMGAYVHCPSDLKILDGPAWKSVRKGKPFFAQINYTEAHRTFIADKLNPISPNDVKVPLCYPDHEITRRDWALYLETLQFLDMKIGNLIEELKEAQALENTVIFFFGDHGRPMLRGKQWLYDAGIKVPLIVWGKGMSKGKIESRLVSLIDLMPATLSLAGVEPPNYLEGQNFLQENLQREYVYAQRDRCDETDDKIRAVRDKRFKYIRNYYPERPYTQFNAYKKLEYPVLTLMELLHSKGELNEIQAQFMAETRPVEELYDTLNDPDEVYNLADNKKYSQTLLRLRKALDQWEVDTNDGGRLIESPLIKDYWDKFFKDFYIKVMKSRGLSPQISNEDYLKWWDEQLKRQGK</sequence>
<keyword evidence="2" id="KW-0378">Hydrolase</keyword>
<evidence type="ECO:0000259" key="4">
    <source>
        <dbReference type="Pfam" id="PF00884"/>
    </source>
</evidence>
<evidence type="ECO:0000256" key="2">
    <source>
        <dbReference type="ARBA" id="ARBA00022801"/>
    </source>
</evidence>
<reference evidence="5 6" key="1">
    <citation type="journal article" date="2010" name="J. Bacteriol.">
        <title>Genome sequence of Lentisphaera araneosa HTCC2155T, the type species of the order Lentisphaerales in the phylum Lentisphaerae.</title>
        <authorList>
            <person name="Thrash J.C."/>
            <person name="Cho J.C."/>
            <person name="Vergin K.L."/>
            <person name="Morris R.M."/>
            <person name="Giovannoni S.J."/>
        </authorList>
    </citation>
    <scope>NUCLEOTIDE SEQUENCE [LARGE SCALE GENOMIC DNA]</scope>
    <source>
        <strain evidence="5 6">HTCC2155</strain>
    </source>
</reference>
<dbReference type="RefSeq" id="WP_007280066.1">
    <property type="nucleotide sequence ID" value="NZ_ABCK01000019.1"/>
</dbReference>
<dbReference type="CDD" id="cd16027">
    <property type="entry name" value="SGSH"/>
    <property type="match status" value="1"/>
</dbReference>
<evidence type="ECO:0000256" key="3">
    <source>
        <dbReference type="SAM" id="SignalP"/>
    </source>
</evidence>
<feature type="signal peptide" evidence="3">
    <location>
        <begin position="1"/>
        <end position="17"/>
    </location>
</feature>
<dbReference type="PANTHER" id="PTHR42693:SF53">
    <property type="entry name" value="ENDO-4-O-SULFATASE"/>
    <property type="match status" value="1"/>
</dbReference>
<feature type="chain" id="PRO_5002694651" evidence="3">
    <location>
        <begin position="18"/>
        <end position="498"/>
    </location>
</feature>
<feature type="domain" description="Sulfatase N-terminal" evidence="4">
    <location>
        <begin position="22"/>
        <end position="308"/>
    </location>
</feature>
<dbReference type="PANTHER" id="PTHR42693">
    <property type="entry name" value="ARYLSULFATASE FAMILY MEMBER"/>
    <property type="match status" value="1"/>
</dbReference>
<dbReference type="SUPFAM" id="SSF53649">
    <property type="entry name" value="Alkaline phosphatase-like"/>
    <property type="match status" value="1"/>
</dbReference>
<evidence type="ECO:0000256" key="1">
    <source>
        <dbReference type="ARBA" id="ARBA00008779"/>
    </source>
</evidence>
<dbReference type="Gene3D" id="3.40.720.10">
    <property type="entry name" value="Alkaline Phosphatase, subunit A"/>
    <property type="match status" value="1"/>
</dbReference>
<comment type="similarity">
    <text evidence="1">Belongs to the sulfatase family.</text>
</comment>
<evidence type="ECO:0000313" key="5">
    <source>
        <dbReference type="EMBL" id="EDM26188.1"/>
    </source>
</evidence>